<evidence type="ECO:0000256" key="4">
    <source>
        <dbReference type="ARBA" id="ARBA00022692"/>
    </source>
</evidence>
<evidence type="ECO:0000256" key="8">
    <source>
        <dbReference type="ARBA" id="ARBA00023136"/>
    </source>
</evidence>
<feature type="chain" id="PRO_5033020220" evidence="11">
    <location>
        <begin position="19"/>
        <end position="428"/>
    </location>
</feature>
<dbReference type="Pfam" id="PF02412">
    <property type="entry name" value="TSP_3"/>
    <property type="match status" value="4"/>
</dbReference>
<keyword evidence="5 11" id="KW-0732">Signal</keyword>
<dbReference type="Gene3D" id="2.40.160.20">
    <property type="match status" value="1"/>
</dbReference>
<sequence length="428" mass="46392">MTKLLIIPALMLGSAAIAQDYQYEITPLIGYNIAEGNLDLENQTLIGAEVQYNSDSVLKPELSVLYTDADYENSNISTDIYRIAINGVHEYDSIGFMSPLTKIGVGYETIDTRLSDNRDSLFFDAGVGAKIPLNDAIALKLEAVYMLKNNSNRWDSNLAVLAGINFAFGPKAQEVTPQPEPMAEPVPVIDGDDDKDGVLNSIDKCPTTPAGKPVNSDGCFIDGDDDKDGVLNSVDKCPTTPAGKPVNSDGCFIDGDDDKDGVLNSVDKCPTTPAGKPVNSDGCFVDGDDDKDGVLNSIDECPTTPAGNVVTEDGCTKEINLHILFKNNSFEVDEESKKRVEKFANFLKDRPNYTTQIIGHTNNIGRESNNKKLSENRANSVRDLIIEFGIDSNRVTAIGRGESDPVASNNTPEGLEQNRRIEATLNRN</sequence>
<keyword evidence="7" id="KW-0626">Porin</keyword>
<dbReference type="Gene3D" id="4.10.1080.10">
    <property type="entry name" value="TSP type-3 repeat"/>
    <property type="match status" value="1"/>
</dbReference>
<feature type="domain" description="OmpA-like" evidence="12">
    <location>
        <begin position="312"/>
        <end position="428"/>
    </location>
</feature>
<dbReference type="SUPFAM" id="SSF103088">
    <property type="entry name" value="OmpA-like"/>
    <property type="match status" value="1"/>
</dbReference>
<reference evidence="13 14" key="1">
    <citation type="submission" date="2020-05" db="EMBL/GenBank/DDBJ databases">
        <title>Sulfurimonas marisnigri, sp. nov., and Sulfurimonas baltica, sp. nov., manganese oxide reducing chemolithoautotrophs of the class Epsilonproteobacteria isolated from the pelagic redoxclines of the Black and Baltic Seas and emended description of the genus Sulfurimonas.</title>
        <authorList>
            <person name="Henkel J.V."/>
            <person name="Laudan C."/>
            <person name="Werner J."/>
            <person name="Neu T."/>
            <person name="Plewe S."/>
            <person name="Sproer C."/>
            <person name="Bunk B."/>
            <person name="Schulz-Vogt H.N."/>
        </authorList>
    </citation>
    <scope>NUCLEOTIDE SEQUENCE [LARGE SCALE GENOMIC DNA]</scope>
    <source>
        <strain evidence="13 14">SoZ1</strain>
    </source>
</reference>
<dbReference type="InterPro" id="IPR006664">
    <property type="entry name" value="OMP_bac"/>
</dbReference>
<proteinExistence type="predicted"/>
<dbReference type="InterPro" id="IPR003367">
    <property type="entry name" value="Thrombospondin_3-like_rpt"/>
</dbReference>
<dbReference type="GO" id="GO:0006811">
    <property type="term" value="P:monoatomic ion transport"/>
    <property type="evidence" value="ECO:0007669"/>
    <property type="project" value="UniProtKB-KW"/>
</dbReference>
<evidence type="ECO:0000313" key="14">
    <source>
        <dbReference type="Proteomes" id="UP000593836"/>
    </source>
</evidence>
<dbReference type="GO" id="GO:0046930">
    <property type="term" value="C:pore complex"/>
    <property type="evidence" value="ECO:0007669"/>
    <property type="project" value="UniProtKB-KW"/>
</dbReference>
<dbReference type="GO" id="GO:0005509">
    <property type="term" value="F:calcium ion binding"/>
    <property type="evidence" value="ECO:0007669"/>
    <property type="project" value="InterPro"/>
</dbReference>
<dbReference type="InterPro" id="IPR027385">
    <property type="entry name" value="Beta-barrel_OMP"/>
</dbReference>
<dbReference type="Pfam" id="PF13505">
    <property type="entry name" value="OMP_b-brl"/>
    <property type="match status" value="1"/>
</dbReference>
<evidence type="ECO:0000256" key="3">
    <source>
        <dbReference type="ARBA" id="ARBA00022452"/>
    </source>
</evidence>
<evidence type="ECO:0000256" key="11">
    <source>
        <dbReference type="SAM" id="SignalP"/>
    </source>
</evidence>
<comment type="subcellular location">
    <subcellularLocation>
        <location evidence="1">Cell outer membrane</location>
        <topology evidence="1">Multi-pass membrane protein</topology>
    </subcellularLocation>
</comment>
<dbReference type="PROSITE" id="PS51123">
    <property type="entry name" value="OMPA_2"/>
    <property type="match status" value="1"/>
</dbReference>
<evidence type="ECO:0000256" key="2">
    <source>
        <dbReference type="ARBA" id="ARBA00022448"/>
    </source>
</evidence>
<dbReference type="Gene3D" id="3.30.1330.60">
    <property type="entry name" value="OmpA-like domain"/>
    <property type="match status" value="1"/>
</dbReference>
<keyword evidence="6" id="KW-0406">Ion transport</keyword>
<evidence type="ECO:0000256" key="10">
    <source>
        <dbReference type="PROSITE-ProRule" id="PRU00473"/>
    </source>
</evidence>
<dbReference type="Proteomes" id="UP000593836">
    <property type="component" value="Chromosome"/>
</dbReference>
<dbReference type="SUPFAM" id="SSF56925">
    <property type="entry name" value="OMPA-like"/>
    <property type="match status" value="1"/>
</dbReference>
<dbReference type="PRINTS" id="PR01021">
    <property type="entry name" value="OMPADOMAIN"/>
</dbReference>
<keyword evidence="8 10" id="KW-0472">Membrane</keyword>
<dbReference type="RefSeq" id="WP_194366636.1">
    <property type="nucleotide sequence ID" value="NZ_CP054493.1"/>
</dbReference>
<gene>
    <name evidence="13" type="ORF">HUE87_12130</name>
</gene>
<dbReference type="InterPro" id="IPR011250">
    <property type="entry name" value="OMP/PagP_B-barrel"/>
</dbReference>
<dbReference type="GO" id="GO:0009279">
    <property type="term" value="C:cell outer membrane"/>
    <property type="evidence" value="ECO:0007669"/>
    <property type="project" value="UniProtKB-SubCell"/>
</dbReference>
<evidence type="ECO:0000256" key="6">
    <source>
        <dbReference type="ARBA" id="ARBA00023065"/>
    </source>
</evidence>
<name>A0A7S7M001_9BACT</name>
<protein>
    <submittedName>
        <fullName evidence="13">OmpA family protein</fullName>
    </submittedName>
</protein>
<keyword evidence="14" id="KW-1185">Reference proteome</keyword>
<keyword evidence="4" id="KW-0812">Transmembrane</keyword>
<dbReference type="PRINTS" id="PR01023">
    <property type="entry name" value="NAFLGMOTY"/>
</dbReference>
<dbReference type="InterPro" id="IPR006665">
    <property type="entry name" value="OmpA-like"/>
</dbReference>
<keyword evidence="9" id="KW-0998">Cell outer membrane</keyword>
<dbReference type="InterPro" id="IPR036737">
    <property type="entry name" value="OmpA-like_sf"/>
</dbReference>
<evidence type="ECO:0000256" key="7">
    <source>
        <dbReference type="ARBA" id="ARBA00023114"/>
    </source>
</evidence>
<dbReference type="SUPFAM" id="SSF103647">
    <property type="entry name" value="TSP type-3 repeat"/>
    <property type="match status" value="1"/>
</dbReference>
<dbReference type="GO" id="GO:0015288">
    <property type="term" value="F:porin activity"/>
    <property type="evidence" value="ECO:0007669"/>
    <property type="project" value="UniProtKB-KW"/>
</dbReference>
<dbReference type="AlphaFoldDB" id="A0A7S7M001"/>
<evidence type="ECO:0000256" key="5">
    <source>
        <dbReference type="ARBA" id="ARBA00022729"/>
    </source>
</evidence>
<dbReference type="GO" id="GO:0007155">
    <property type="term" value="P:cell adhesion"/>
    <property type="evidence" value="ECO:0007669"/>
    <property type="project" value="InterPro"/>
</dbReference>
<keyword evidence="3" id="KW-1134">Transmembrane beta strand</keyword>
<organism evidence="13 14">
    <name type="scientific">Candidatus Sulfurimonas marisnigri</name>
    <dbReference type="NCBI Taxonomy" id="2740405"/>
    <lineage>
        <taxon>Bacteria</taxon>
        <taxon>Pseudomonadati</taxon>
        <taxon>Campylobacterota</taxon>
        <taxon>Epsilonproteobacteria</taxon>
        <taxon>Campylobacterales</taxon>
        <taxon>Sulfurimonadaceae</taxon>
        <taxon>Sulfurimonas</taxon>
    </lineage>
</organism>
<evidence type="ECO:0000256" key="1">
    <source>
        <dbReference type="ARBA" id="ARBA00004571"/>
    </source>
</evidence>
<evidence type="ECO:0000313" key="13">
    <source>
        <dbReference type="EMBL" id="QOY54591.1"/>
    </source>
</evidence>
<feature type="signal peptide" evidence="11">
    <location>
        <begin position="1"/>
        <end position="18"/>
    </location>
</feature>
<dbReference type="PANTHER" id="PTHR30329">
    <property type="entry name" value="STATOR ELEMENT OF FLAGELLAR MOTOR COMPLEX"/>
    <property type="match status" value="1"/>
</dbReference>
<dbReference type="InterPro" id="IPR028974">
    <property type="entry name" value="TSP_type-3_rpt"/>
</dbReference>
<dbReference type="KEGG" id="smas:HUE87_12130"/>
<dbReference type="InterPro" id="IPR050330">
    <property type="entry name" value="Bact_OuterMem_StrucFunc"/>
</dbReference>
<dbReference type="CDD" id="cd07185">
    <property type="entry name" value="OmpA_C-like"/>
    <property type="match status" value="1"/>
</dbReference>
<keyword evidence="2" id="KW-0813">Transport</keyword>
<dbReference type="PANTHER" id="PTHR30329:SF21">
    <property type="entry name" value="LIPOPROTEIN YIAD-RELATED"/>
    <property type="match status" value="1"/>
</dbReference>
<dbReference type="EMBL" id="CP054493">
    <property type="protein sequence ID" value="QOY54591.1"/>
    <property type="molecule type" value="Genomic_DNA"/>
</dbReference>
<dbReference type="Pfam" id="PF00691">
    <property type="entry name" value="OmpA"/>
    <property type="match status" value="1"/>
</dbReference>
<evidence type="ECO:0000259" key="12">
    <source>
        <dbReference type="PROSITE" id="PS51123"/>
    </source>
</evidence>
<evidence type="ECO:0000256" key="9">
    <source>
        <dbReference type="ARBA" id="ARBA00023237"/>
    </source>
</evidence>
<accession>A0A7S7M001</accession>